<sequence length="238" mass="26467">MMECGHPYVAICPPRPPVILREDEFGLWIGETSVRRFTWRSRSNVEVQVITYGATVTSIKLPGAGGQIDDIVLGFDNMEGYLNPINPYFGATVGRVANRVGNAKITIDDITYNVSANIGQHALHGGFKGFDKVNWNHHICGNKVVMSYLSKDMEEGYPGDLLVNVSFELTEDNAFLIDFQATSTKPTVVNLTNHSYFNLAGHDKGIEELTKHEVCINADKITEVDKDSIPTGRYEREL</sequence>
<dbReference type="InterPro" id="IPR014718">
    <property type="entry name" value="GH-type_carb-bd"/>
</dbReference>
<name>A0A9P0L3S3_ACAOB</name>
<dbReference type="InterPro" id="IPR008183">
    <property type="entry name" value="Aldose_1/G6P_1-epimerase"/>
</dbReference>
<gene>
    <name evidence="9" type="ORF">ACAOBT_LOCUS16346</name>
</gene>
<comment type="similarity">
    <text evidence="3">Belongs to the aldose epimerase family.</text>
</comment>
<evidence type="ECO:0000256" key="2">
    <source>
        <dbReference type="ARBA" id="ARBA00004947"/>
    </source>
</evidence>
<dbReference type="EMBL" id="CAKOFQ010006966">
    <property type="protein sequence ID" value="CAH1984832.1"/>
    <property type="molecule type" value="Genomic_DNA"/>
</dbReference>
<evidence type="ECO:0000256" key="5">
    <source>
        <dbReference type="ARBA" id="ARBA00023235"/>
    </source>
</evidence>
<evidence type="ECO:0000256" key="6">
    <source>
        <dbReference type="ARBA" id="ARBA00023277"/>
    </source>
</evidence>
<dbReference type="Gene3D" id="2.70.98.10">
    <property type="match status" value="1"/>
</dbReference>
<keyword evidence="10" id="KW-1185">Reference proteome</keyword>
<comment type="catalytic activity">
    <reaction evidence="1">
        <text>alpha-D-galactose = beta-D-galactose</text>
        <dbReference type="Rhea" id="RHEA:28675"/>
        <dbReference type="ChEBI" id="CHEBI:27667"/>
        <dbReference type="ChEBI" id="CHEBI:28061"/>
        <dbReference type="EC" id="5.1.3.3"/>
    </reaction>
    <physiologicalReaction direction="right-to-left" evidence="1">
        <dbReference type="Rhea" id="RHEA:28677"/>
    </physiologicalReaction>
</comment>
<dbReference type="GO" id="GO:0004034">
    <property type="term" value="F:aldose 1-epimerase activity"/>
    <property type="evidence" value="ECO:0007669"/>
    <property type="project" value="UniProtKB-EC"/>
</dbReference>
<dbReference type="OrthoDB" id="274691at2759"/>
<dbReference type="GO" id="GO:0006006">
    <property type="term" value="P:glucose metabolic process"/>
    <property type="evidence" value="ECO:0007669"/>
    <property type="project" value="TreeGrafter"/>
</dbReference>
<dbReference type="Proteomes" id="UP001152888">
    <property type="component" value="Unassembled WGS sequence"/>
</dbReference>
<evidence type="ECO:0000313" key="9">
    <source>
        <dbReference type="EMBL" id="CAH1984832.1"/>
    </source>
</evidence>
<dbReference type="Pfam" id="PF01263">
    <property type="entry name" value="Aldose_epim"/>
    <property type="match status" value="1"/>
</dbReference>
<dbReference type="GO" id="GO:0030246">
    <property type="term" value="F:carbohydrate binding"/>
    <property type="evidence" value="ECO:0007669"/>
    <property type="project" value="InterPro"/>
</dbReference>
<proteinExistence type="inferred from homology"/>
<protein>
    <recommendedName>
        <fullName evidence="4">Galactose mutarotase</fullName>
    </recommendedName>
    <alternativeName>
        <fullName evidence="7">Aldose 1-epimerase</fullName>
    </alternativeName>
</protein>
<evidence type="ECO:0000256" key="3">
    <source>
        <dbReference type="ARBA" id="ARBA00006206"/>
    </source>
</evidence>
<dbReference type="InterPro" id="IPR011013">
    <property type="entry name" value="Gal_mutarotase_sf_dom"/>
</dbReference>
<comment type="function">
    <text evidence="8">Mutarotase that catalyzes the interconversion of beta-D-galactose and alpha-D-galactose during galactose metabolism. Beta-D-galactose is metabolized in the liver into glucose 1-phosphate, the primary metabolic fuel, by the action of four enzymes that constitute the Leloir pathway: GALM, GALK1 (galactokinase), GALT (galactose-1-phosphate uridylyltransferase) and GALE (UDP-galactose-4'-epimerase). Involved in the maintenance of the equilibrium between the beta- and alpha-anomers of galactose, therefore ensuring a sufficient supply of the alpha-anomer for GALK1. Also active on D-glucose although shows a preference for galactose over glucose.</text>
</comment>
<evidence type="ECO:0000256" key="1">
    <source>
        <dbReference type="ARBA" id="ARBA00001712"/>
    </source>
</evidence>
<evidence type="ECO:0000313" key="10">
    <source>
        <dbReference type="Proteomes" id="UP001152888"/>
    </source>
</evidence>
<dbReference type="SUPFAM" id="SSF74650">
    <property type="entry name" value="Galactose mutarotase-like"/>
    <property type="match status" value="1"/>
</dbReference>
<dbReference type="AlphaFoldDB" id="A0A9P0L3S3"/>
<organism evidence="9 10">
    <name type="scientific">Acanthoscelides obtectus</name>
    <name type="common">Bean weevil</name>
    <name type="synonym">Bruchus obtectus</name>
    <dbReference type="NCBI Taxonomy" id="200917"/>
    <lineage>
        <taxon>Eukaryota</taxon>
        <taxon>Metazoa</taxon>
        <taxon>Ecdysozoa</taxon>
        <taxon>Arthropoda</taxon>
        <taxon>Hexapoda</taxon>
        <taxon>Insecta</taxon>
        <taxon>Pterygota</taxon>
        <taxon>Neoptera</taxon>
        <taxon>Endopterygota</taxon>
        <taxon>Coleoptera</taxon>
        <taxon>Polyphaga</taxon>
        <taxon>Cucujiformia</taxon>
        <taxon>Chrysomeloidea</taxon>
        <taxon>Chrysomelidae</taxon>
        <taxon>Bruchinae</taxon>
        <taxon>Bruchini</taxon>
        <taxon>Acanthoscelides</taxon>
    </lineage>
</organism>
<dbReference type="PANTHER" id="PTHR10091">
    <property type="entry name" value="ALDOSE-1-EPIMERASE"/>
    <property type="match status" value="1"/>
</dbReference>
<evidence type="ECO:0000256" key="4">
    <source>
        <dbReference type="ARBA" id="ARBA00021023"/>
    </source>
</evidence>
<dbReference type="PANTHER" id="PTHR10091:SF0">
    <property type="entry name" value="GALACTOSE MUTAROTASE"/>
    <property type="match status" value="1"/>
</dbReference>
<dbReference type="InterPro" id="IPR047215">
    <property type="entry name" value="Galactose_mutarotase-like"/>
</dbReference>
<keyword evidence="5" id="KW-0413">Isomerase</keyword>
<reference evidence="9" key="1">
    <citation type="submission" date="2022-03" db="EMBL/GenBank/DDBJ databases">
        <authorList>
            <person name="Sayadi A."/>
        </authorList>
    </citation>
    <scope>NUCLEOTIDE SEQUENCE</scope>
</reference>
<comment type="pathway">
    <text evidence="2">Carbohydrate metabolism; galactose metabolism.</text>
</comment>
<dbReference type="GO" id="GO:0033499">
    <property type="term" value="P:galactose catabolic process via UDP-galactose, Leloir pathway"/>
    <property type="evidence" value="ECO:0007669"/>
    <property type="project" value="TreeGrafter"/>
</dbReference>
<evidence type="ECO:0000256" key="7">
    <source>
        <dbReference type="ARBA" id="ARBA00032729"/>
    </source>
</evidence>
<accession>A0A9P0L3S3</accession>
<dbReference type="CDD" id="cd09019">
    <property type="entry name" value="galactose_mutarotase_like"/>
    <property type="match status" value="1"/>
</dbReference>
<keyword evidence="6" id="KW-0119">Carbohydrate metabolism</keyword>
<comment type="caution">
    <text evidence="9">The sequence shown here is derived from an EMBL/GenBank/DDBJ whole genome shotgun (WGS) entry which is preliminary data.</text>
</comment>
<dbReference type="InterPro" id="IPR018052">
    <property type="entry name" value="Ald1_epimerase_CS"/>
</dbReference>
<dbReference type="PROSITE" id="PS00545">
    <property type="entry name" value="ALDOSE_1_EPIMERASE"/>
    <property type="match status" value="1"/>
</dbReference>
<evidence type="ECO:0000256" key="8">
    <source>
        <dbReference type="ARBA" id="ARBA00045743"/>
    </source>
</evidence>